<dbReference type="Gene3D" id="3.60.40.10">
    <property type="entry name" value="PPM-type phosphatase domain"/>
    <property type="match status" value="1"/>
</dbReference>
<dbReference type="RefSeq" id="WP_399613162.1">
    <property type="nucleotide sequence ID" value="NZ_JBITYT010000004.1"/>
</dbReference>
<dbReference type="EMBL" id="JBITYT010000004">
    <property type="protein sequence ID" value="MFI9119815.1"/>
    <property type="molecule type" value="Genomic_DNA"/>
</dbReference>
<dbReference type="InterPro" id="IPR036457">
    <property type="entry name" value="PPM-type-like_dom_sf"/>
</dbReference>
<organism evidence="4 5">
    <name type="scientific">Streptomyces bikiniensis</name>
    <dbReference type="NCBI Taxonomy" id="1896"/>
    <lineage>
        <taxon>Bacteria</taxon>
        <taxon>Bacillati</taxon>
        <taxon>Actinomycetota</taxon>
        <taxon>Actinomycetes</taxon>
        <taxon>Kitasatosporales</taxon>
        <taxon>Streptomycetaceae</taxon>
        <taxon>Streptomyces</taxon>
    </lineage>
</organism>
<reference evidence="4 5" key="1">
    <citation type="submission" date="2024-10" db="EMBL/GenBank/DDBJ databases">
        <title>The Natural Products Discovery Center: Release of the First 8490 Sequenced Strains for Exploring Actinobacteria Biosynthetic Diversity.</title>
        <authorList>
            <person name="Kalkreuter E."/>
            <person name="Kautsar S.A."/>
            <person name="Yang D."/>
            <person name="Bader C.D."/>
            <person name="Teijaro C.N."/>
            <person name="Fluegel L."/>
            <person name="Davis C.M."/>
            <person name="Simpson J.R."/>
            <person name="Lauterbach L."/>
            <person name="Steele A.D."/>
            <person name="Gui C."/>
            <person name="Meng S."/>
            <person name="Li G."/>
            <person name="Viehrig K."/>
            <person name="Ye F."/>
            <person name="Su P."/>
            <person name="Kiefer A.F."/>
            <person name="Nichols A."/>
            <person name="Cepeda A.J."/>
            <person name="Yan W."/>
            <person name="Fan B."/>
            <person name="Jiang Y."/>
            <person name="Adhikari A."/>
            <person name="Zheng C.-J."/>
            <person name="Schuster L."/>
            <person name="Cowan T.M."/>
            <person name="Smanski M.J."/>
            <person name="Chevrette M.G."/>
            <person name="De Carvalho L.P.S."/>
            <person name="Shen B."/>
        </authorList>
    </citation>
    <scope>NUCLEOTIDE SEQUENCE [LARGE SCALE GENOMIC DNA]</scope>
    <source>
        <strain evidence="4 5">NPDC053346</strain>
    </source>
</reference>
<dbReference type="CDD" id="cd00130">
    <property type="entry name" value="PAS"/>
    <property type="match status" value="1"/>
</dbReference>
<dbReference type="Gene3D" id="3.30.450.20">
    <property type="entry name" value="PAS domain"/>
    <property type="match status" value="1"/>
</dbReference>
<dbReference type="SMART" id="SM00091">
    <property type="entry name" value="PAS"/>
    <property type="match status" value="1"/>
</dbReference>
<dbReference type="SMART" id="SM00065">
    <property type="entry name" value="GAF"/>
    <property type="match status" value="1"/>
</dbReference>
<accession>A0ABW8CQH8</accession>
<name>A0ABW8CQH8_STRBI</name>
<dbReference type="InterPro" id="IPR029016">
    <property type="entry name" value="GAF-like_dom_sf"/>
</dbReference>
<dbReference type="Pfam" id="PF13185">
    <property type="entry name" value="GAF_2"/>
    <property type="match status" value="1"/>
</dbReference>
<dbReference type="InterPro" id="IPR001932">
    <property type="entry name" value="PPM-type_phosphatase-like_dom"/>
</dbReference>
<evidence type="ECO:0000313" key="4">
    <source>
        <dbReference type="EMBL" id="MFI9119815.1"/>
    </source>
</evidence>
<evidence type="ECO:0000313" key="5">
    <source>
        <dbReference type="Proteomes" id="UP001614391"/>
    </source>
</evidence>
<keyword evidence="1" id="KW-0378">Hydrolase</keyword>
<protein>
    <submittedName>
        <fullName evidence="4">SpoIIE family protein phosphatase</fullName>
    </submittedName>
</protein>
<dbReference type="Pfam" id="PF07228">
    <property type="entry name" value="SpoIIE"/>
    <property type="match status" value="1"/>
</dbReference>
<dbReference type="InterPro" id="IPR035965">
    <property type="entry name" value="PAS-like_dom_sf"/>
</dbReference>
<evidence type="ECO:0000256" key="1">
    <source>
        <dbReference type="ARBA" id="ARBA00022801"/>
    </source>
</evidence>
<dbReference type="InterPro" id="IPR052016">
    <property type="entry name" value="Bact_Sigma-Reg"/>
</dbReference>
<feature type="compositionally biased region" description="Low complexity" evidence="2">
    <location>
        <begin position="294"/>
        <end position="306"/>
    </location>
</feature>
<dbReference type="InterPro" id="IPR013656">
    <property type="entry name" value="PAS_4"/>
</dbReference>
<dbReference type="PANTHER" id="PTHR43156">
    <property type="entry name" value="STAGE II SPORULATION PROTEIN E-RELATED"/>
    <property type="match status" value="1"/>
</dbReference>
<keyword evidence="5" id="KW-1185">Reference proteome</keyword>
<dbReference type="InterPro" id="IPR000014">
    <property type="entry name" value="PAS"/>
</dbReference>
<comment type="caution">
    <text evidence="4">The sequence shown here is derived from an EMBL/GenBank/DDBJ whole genome shotgun (WGS) entry which is preliminary data.</text>
</comment>
<dbReference type="Proteomes" id="UP001614391">
    <property type="component" value="Unassembled WGS sequence"/>
</dbReference>
<dbReference type="SUPFAM" id="SSF55781">
    <property type="entry name" value="GAF domain-like"/>
    <property type="match status" value="2"/>
</dbReference>
<proteinExistence type="predicted"/>
<dbReference type="PROSITE" id="PS50112">
    <property type="entry name" value="PAS"/>
    <property type="match status" value="1"/>
</dbReference>
<sequence>MGVEGAAAEDWTPLEQVLSGTVRRTGAVAAGVYLLSPDDPVLGLMTVCGLPAKTVEPWWRVSVSAAGPLSEAVREDRLVWVGRQEDMARLYPNAAAGLPYQFALAFAPLRGSRRWGALALVWSHDHPPSLTRRERGHVLSSANRITRALDRAPAAWSVPEEPRAVPLLRPGPDPAQTGLAADDLLQRLPVGALGFDLQGRITYLNDAAARLLGHSAAGLLGTLPWQSVPWLDAPVHEDHYRAAVFGREPVAYTAPGPSGRWFDIRLYPGDSGTSAFLSPSPRERTADAPTPRVTAAPDAPPGTAGTGRIHQLIHLAAALSQTVTVADVVDTVADQILPAFGAQGMVVSAADASRLRIIGHRGYDPRTVARLDGLPLDTDVTPVGHVLRSGVPAFYADPAEMTRAHPRAPSLSGKQAWAFLPLLVSDRRVGCCILSYDRPHRFGAGDRAVLVSLAGLIAQAMDRALLYDAKHDLAHGLQQALLPVALPPVPRLDVAARYLPAARGVDVGGDFYDLIRLGDTAAAAVIGDVQGHNIKAAALMGQVRTAVHATAGAAPGDVLARTNRVLTDLETDLFVSCLYLHIDLAGRRLHLASAGHPPPLLHSPGPAPHTVALQAEPGPLLGIQPCTGADYPATTVPLPPEALLALYTDGLVEAPGTDLTDSIAALTDHLARNADRPLDELADSLLHHSGLRHARTDDTALLLLRSR</sequence>
<dbReference type="SMART" id="SM00331">
    <property type="entry name" value="PP2C_SIG"/>
    <property type="match status" value="1"/>
</dbReference>
<gene>
    <name evidence="4" type="ORF">ACIGW0_10540</name>
</gene>
<feature type="region of interest" description="Disordered" evidence="2">
    <location>
        <begin position="273"/>
        <end position="306"/>
    </location>
</feature>
<dbReference type="NCBIfam" id="TIGR00229">
    <property type="entry name" value="sensory_box"/>
    <property type="match status" value="1"/>
</dbReference>
<evidence type="ECO:0000259" key="3">
    <source>
        <dbReference type="PROSITE" id="PS50112"/>
    </source>
</evidence>
<feature type="domain" description="PAS" evidence="3">
    <location>
        <begin position="184"/>
        <end position="221"/>
    </location>
</feature>
<dbReference type="Gene3D" id="3.30.450.40">
    <property type="match status" value="2"/>
</dbReference>
<evidence type="ECO:0000256" key="2">
    <source>
        <dbReference type="SAM" id="MobiDB-lite"/>
    </source>
</evidence>
<dbReference type="PANTHER" id="PTHR43156:SF2">
    <property type="entry name" value="STAGE II SPORULATION PROTEIN E"/>
    <property type="match status" value="1"/>
</dbReference>
<dbReference type="InterPro" id="IPR003018">
    <property type="entry name" value="GAF"/>
</dbReference>
<dbReference type="SUPFAM" id="SSF55785">
    <property type="entry name" value="PYP-like sensor domain (PAS domain)"/>
    <property type="match status" value="1"/>
</dbReference>
<dbReference type="Pfam" id="PF08448">
    <property type="entry name" value="PAS_4"/>
    <property type="match status" value="1"/>
</dbReference>